<organism evidence="1 2">
    <name type="scientific">Cryptolaemus montrouzieri</name>
    <dbReference type="NCBI Taxonomy" id="559131"/>
    <lineage>
        <taxon>Eukaryota</taxon>
        <taxon>Metazoa</taxon>
        <taxon>Ecdysozoa</taxon>
        <taxon>Arthropoda</taxon>
        <taxon>Hexapoda</taxon>
        <taxon>Insecta</taxon>
        <taxon>Pterygota</taxon>
        <taxon>Neoptera</taxon>
        <taxon>Endopterygota</taxon>
        <taxon>Coleoptera</taxon>
        <taxon>Polyphaga</taxon>
        <taxon>Cucujiformia</taxon>
        <taxon>Coccinelloidea</taxon>
        <taxon>Coccinellidae</taxon>
        <taxon>Scymninae</taxon>
        <taxon>Scymnini</taxon>
        <taxon>Cryptolaemus</taxon>
    </lineage>
</organism>
<keyword evidence="2" id="KW-1185">Reference proteome</keyword>
<protein>
    <submittedName>
        <fullName evidence="1">Uncharacterized protein</fullName>
    </submittedName>
</protein>
<proteinExistence type="predicted"/>
<evidence type="ECO:0000313" key="2">
    <source>
        <dbReference type="Proteomes" id="UP001516400"/>
    </source>
</evidence>
<sequence>MSFSSLAYADASIQRSQNVFEPTEEFPDKNDSIVTFTPKNTYASVIQLSSIPNKEQGIILERIKDINLDVYISPTRKCLVSSIISNMWICIFLSNKKLVDEFLDQNTSVTINNARVIVRPYTSRDKKVTILNIPPYIPNCYIEELLESIDVHNVSAISTMKASIKDDPYSHVTCHRRQVYIRDEDVKKLPNVIRIQCDGALNSIFFSSDNVIKCFKCGAIAIYISLRIV</sequence>
<dbReference type="Proteomes" id="UP001516400">
    <property type="component" value="Unassembled WGS sequence"/>
</dbReference>
<dbReference type="AlphaFoldDB" id="A0ABD2MR35"/>
<dbReference type="EMBL" id="JABFTP020000021">
    <property type="protein sequence ID" value="KAL3268884.1"/>
    <property type="molecule type" value="Genomic_DNA"/>
</dbReference>
<reference evidence="1 2" key="1">
    <citation type="journal article" date="2021" name="BMC Biol.">
        <title>Horizontally acquired antibacterial genes associated with adaptive radiation of ladybird beetles.</title>
        <authorList>
            <person name="Li H.S."/>
            <person name="Tang X.F."/>
            <person name="Huang Y.H."/>
            <person name="Xu Z.Y."/>
            <person name="Chen M.L."/>
            <person name="Du X.Y."/>
            <person name="Qiu B.Y."/>
            <person name="Chen P.T."/>
            <person name="Zhang W."/>
            <person name="Slipinski A."/>
            <person name="Escalona H.E."/>
            <person name="Waterhouse R.M."/>
            <person name="Zwick A."/>
            <person name="Pang H."/>
        </authorList>
    </citation>
    <scope>NUCLEOTIDE SEQUENCE [LARGE SCALE GENOMIC DNA]</scope>
    <source>
        <strain evidence="1">SYSU2018</strain>
    </source>
</reference>
<evidence type="ECO:0000313" key="1">
    <source>
        <dbReference type="EMBL" id="KAL3268884.1"/>
    </source>
</evidence>
<comment type="caution">
    <text evidence="1">The sequence shown here is derived from an EMBL/GenBank/DDBJ whole genome shotgun (WGS) entry which is preliminary data.</text>
</comment>
<accession>A0ABD2MR35</accession>
<gene>
    <name evidence="1" type="ORF">HHI36_007973</name>
</gene>
<name>A0ABD2MR35_9CUCU</name>